<keyword evidence="1" id="KW-0547">Nucleotide-binding</keyword>
<evidence type="ECO:0000313" key="7">
    <source>
        <dbReference type="Proteomes" id="UP000683559"/>
    </source>
</evidence>
<proteinExistence type="predicted"/>
<dbReference type="PANTHER" id="PTHR32071:SF113">
    <property type="entry name" value="ALGINATE BIOSYNTHESIS TRANSCRIPTIONAL REGULATORY PROTEIN ALGB"/>
    <property type="match status" value="1"/>
</dbReference>
<dbReference type="InterPro" id="IPR002078">
    <property type="entry name" value="Sigma_54_int"/>
</dbReference>
<feature type="domain" description="Sigma-54 factor interaction" evidence="4">
    <location>
        <begin position="144"/>
        <end position="374"/>
    </location>
</feature>
<evidence type="ECO:0000259" key="5">
    <source>
        <dbReference type="PROSITE" id="PS50110"/>
    </source>
</evidence>
<sequence>MSNETILVVDDDRVTLSLLQATLYDWGFIPLLAETGMQALNLLAESHIDLVILDLMMPDMDGMEVLAQTRRLFSHIPFIVLSAHSSAKSVVGSLRHGAADFISKPFNYTDLLDSINTSLASRHVPEAHSVQAGVPPPSSSFQQIVSKSPKMTPVLQMARQVSSYPQTTVALYGESGVGKEVLARAIHAAGGFDDRPFVAVNCAGIPTNLLESELFGHVRGAFTGADRDREGMFCLAKGGTILLDEIGDMPLELQVKLLRVIESRTYVPVGSTRHVKVDFRIVVATHHNLNQLVDQGKFRSDLFHRVNIFPITIPPLRERKEDIPMLVEMFLSRLRMEMGKPLPGISKRGMDYILGYDWPGNVRELKNSLERAAIVVGNEQIPPSHLEFLSSAHPTARREQKKMRLSGGNDQPFELHLTLPPEDFSLKAIISKALHLTLTRCNNNKSLAAQLLKTDRRVFYRLK</sequence>
<evidence type="ECO:0000256" key="2">
    <source>
        <dbReference type="ARBA" id="ARBA00022840"/>
    </source>
</evidence>
<protein>
    <submittedName>
        <fullName evidence="6">Sigma-54 dependent transcriptional regulator</fullName>
    </submittedName>
</protein>
<dbReference type="PROSITE" id="PS50110">
    <property type="entry name" value="RESPONSE_REGULATORY"/>
    <property type="match status" value="1"/>
</dbReference>
<dbReference type="CDD" id="cd00009">
    <property type="entry name" value="AAA"/>
    <property type="match status" value="1"/>
</dbReference>
<dbReference type="InterPro" id="IPR025944">
    <property type="entry name" value="Sigma_54_int_dom_CS"/>
</dbReference>
<dbReference type="Pfam" id="PF00072">
    <property type="entry name" value="Response_reg"/>
    <property type="match status" value="1"/>
</dbReference>
<organism evidence="6 7">
    <name type="scientific">Geomonas subterranea</name>
    <dbReference type="NCBI Taxonomy" id="2847989"/>
    <lineage>
        <taxon>Bacteria</taxon>
        <taxon>Pseudomonadati</taxon>
        <taxon>Thermodesulfobacteriota</taxon>
        <taxon>Desulfuromonadia</taxon>
        <taxon>Geobacterales</taxon>
        <taxon>Geobacteraceae</taxon>
        <taxon>Geomonas</taxon>
    </lineage>
</organism>
<name>A0ABX8LN74_9BACT</name>
<dbReference type="PROSITE" id="PS50045">
    <property type="entry name" value="SIGMA54_INTERACT_4"/>
    <property type="match status" value="1"/>
</dbReference>
<dbReference type="InterPro" id="IPR058031">
    <property type="entry name" value="AAA_lid_NorR"/>
</dbReference>
<keyword evidence="7" id="KW-1185">Reference proteome</keyword>
<dbReference type="InterPro" id="IPR003593">
    <property type="entry name" value="AAA+_ATPase"/>
</dbReference>
<dbReference type="EMBL" id="CP077683">
    <property type="protein sequence ID" value="QXE92397.1"/>
    <property type="molecule type" value="Genomic_DNA"/>
</dbReference>
<keyword evidence="2" id="KW-0067">ATP-binding</keyword>
<dbReference type="SMART" id="SM00382">
    <property type="entry name" value="AAA"/>
    <property type="match status" value="1"/>
</dbReference>
<evidence type="ECO:0000256" key="1">
    <source>
        <dbReference type="ARBA" id="ARBA00022741"/>
    </source>
</evidence>
<gene>
    <name evidence="6" type="ORF">KP001_07705</name>
</gene>
<evidence type="ECO:0000259" key="4">
    <source>
        <dbReference type="PROSITE" id="PS50045"/>
    </source>
</evidence>
<feature type="domain" description="Response regulatory" evidence="5">
    <location>
        <begin position="5"/>
        <end position="119"/>
    </location>
</feature>
<dbReference type="CDD" id="cd00156">
    <property type="entry name" value="REC"/>
    <property type="match status" value="1"/>
</dbReference>
<evidence type="ECO:0000256" key="3">
    <source>
        <dbReference type="PROSITE-ProRule" id="PRU00169"/>
    </source>
</evidence>
<keyword evidence="3" id="KW-0597">Phosphoprotein</keyword>
<dbReference type="InterPro" id="IPR001789">
    <property type="entry name" value="Sig_transdc_resp-reg_receiver"/>
</dbReference>
<dbReference type="SMART" id="SM00448">
    <property type="entry name" value="REC"/>
    <property type="match status" value="1"/>
</dbReference>
<dbReference type="Pfam" id="PF25601">
    <property type="entry name" value="AAA_lid_14"/>
    <property type="match status" value="1"/>
</dbReference>
<dbReference type="PANTHER" id="PTHR32071">
    <property type="entry name" value="TRANSCRIPTIONAL REGULATORY PROTEIN"/>
    <property type="match status" value="1"/>
</dbReference>
<reference evidence="6 7" key="1">
    <citation type="submission" date="2021-06" db="EMBL/GenBank/DDBJ databases">
        <title>Gemonas diversity in paddy soil.</title>
        <authorList>
            <person name="Liu G."/>
        </authorList>
    </citation>
    <scope>NUCLEOTIDE SEQUENCE [LARGE SCALE GENOMIC DNA]</scope>
    <source>
        <strain evidence="6 7">RG2</strain>
    </source>
</reference>
<accession>A0ABX8LN74</accession>
<evidence type="ECO:0000313" key="6">
    <source>
        <dbReference type="EMBL" id="QXE92397.1"/>
    </source>
</evidence>
<dbReference type="Proteomes" id="UP000683559">
    <property type="component" value="Chromosome"/>
</dbReference>
<dbReference type="Pfam" id="PF00158">
    <property type="entry name" value="Sigma54_activat"/>
    <property type="match status" value="1"/>
</dbReference>
<feature type="modified residue" description="4-aspartylphosphate" evidence="3">
    <location>
        <position position="54"/>
    </location>
</feature>
<dbReference type="RefSeq" id="WP_217288949.1">
    <property type="nucleotide sequence ID" value="NZ_CP077683.1"/>
</dbReference>
<dbReference type="PROSITE" id="PS00688">
    <property type="entry name" value="SIGMA54_INTERACT_3"/>
    <property type="match status" value="1"/>
</dbReference>